<reference evidence="1" key="2">
    <citation type="submission" date="2021-01" db="UniProtKB">
        <authorList>
            <consortium name="EnsemblPlants"/>
        </authorList>
    </citation>
    <scope>IDENTIFICATION</scope>
</reference>
<dbReference type="OMA" id="LWIERYT"/>
<organism evidence="1 2">
    <name type="scientific">Quercus lobata</name>
    <name type="common">Valley oak</name>
    <dbReference type="NCBI Taxonomy" id="97700"/>
    <lineage>
        <taxon>Eukaryota</taxon>
        <taxon>Viridiplantae</taxon>
        <taxon>Streptophyta</taxon>
        <taxon>Embryophyta</taxon>
        <taxon>Tracheophyta</taxon>
        <taxon>Spermatophyta</taxon>
        <taxon>Magnoliopsida</taxon>
        <taxon>eudicotyledons</taxon>
        <taxon>Gunneridae</taxon>
        <taxon>Pentapetalae</taxon>
        <taxon>rosids</taxon>
        <taxon>fabids</taxon>
        <taxon>Fagales</taxon>
        <taxon>Fagaceae</taxon>
        <taxon>Quercus</taxon>
    </lineage>
</organism>
<dbReference type="InParanoid" id="A0A7N2M4V6"/>
<dbReference type="Gramene" id="QL07p036869:mrna">
    <property type="protein sequence ID" value="QL07p036869:mrna"/>
    <property type="gene ID" value="QL07p036869"/>
</dbReference>
<keyword evidence="2" id="KW-1185">Reference proteome</keyword>
<dbReference type="AlphaFoldDB" id="A0A7N2M4V6"/>
<evidence type="ECO:0000313" key="1">
    <source>
        <dbReference type="EnsemblPlants" id="QL07p036869:mrna"/>
    </source>
</evidence>
<sequence>MPHMDDTPPEVFLHYLSVSKFDILDSRLVAEWVAKFTIIEDVPLPPNSITPVYAKDSSSFERIEAFVSFKDHVLAVNSTKVVPVWEVLGHTTMSVKFSTMGLEGEDQMEVKDWLLEDIRKDRDNGAVIFGMERVLWIERYTRSYWAQCSDLRIDFNKPKWVVTWPKYCYVSNWYHPLNSLYR</sequence>
<protein>
    <submittedName>
        <fullName evidence="1">Uncharacterized protein</fullName>
    </submittedName>
</protein>
<dbReference type="Proteomes" id="UP000594261">
    <property type="component" value="Chromosome 7"/>
</dbReference>
<accession>A0A7N2M4V6</accession>
<dbReference type="EnsemblPlants" id="QL07p036869:mrna">
    <property type="protein sequence ID" value="QL07p036869:mrna"/>
    <property type="gene ID" value="QL07p036869"/>
</dbReference>
<reference evidence="1 2" key="1">
    <citation type="journal article" date="2016" name="G3 (Bethesda)">
        <title>First Draft Assembly and Annotation of the Genome of a California Endemic Oak Quercus lobata Nee (Fagaceae).</title>
        <authorList>
            <person name="Sork V.L."/>
            <person name="Fitz-Gibbon S.T."/>
            <person name="Puiu D."/>
            <person name="Crepeau M."/>
            <person name="Gugger P.F."/>
            <person name="Sherman R."/>
            <person name="Stevens K."/>
            <person name="Langley C.H."/>
            <person name="Pellegrini M."/>
            <person name="Salzberg S.L."/>
        </authorList>
    </citation>
    <scope>NUCLEOTIDE SEQUENCE [LARGE SCALE GENOMIC DNA]</scope>
    <source>
        <strain evidence="1 2">cv. SW786</strain>
    </source>
</reference>
<dbReference type="EMBL" id="LRBV02000007">
    <property type="status" value="NOT_ANNOTATED_CDS"/>
    <property type="molecule type" value="Genomic_DNA"/>
</dbReference>
<proteinExistence type="predicted"/>
<evidence type="ECO:0000313" key="2">
    <source>
        <dbReference type="Proteomes" id="UP000594261"/>
    </source>
</evidence>
<name>A0A7N2M4V6_QUELO</name>